<gene>
    <name evidence="1" type="ORF">S03H2_13209</name>
</gene>
<comment type="caution">
    <text evidence="1">The sequence shown here is derived from an EMBL/GenBank/DDBJ whole genome shotgun (WGS) entry which is preliminary data.</text>
</comment>
<proteinExistence type="predicted"/>
<evidence type="ECO:0000313" key="1">
    <source>
        <dbReference type="EMBL" id="GAH35758.1"/>
    </source>
</evidence>
<name>X1GRW5_9ZZZZ</name>
<reference evidence="1" key="1">
    <citation type="journal article" date="2014" name="Front. Microbiol.">
        <title>High frequency of phylogenetically diverse reductive dehalogenase-homologous genes in deep subseafloor sedimentary metagenomes.</title>
        <authorList>
            <person name="Kawai M."/>
            <person name="Futagami T."/>
            <person name="Toyoda A."/>
            <person name="Takaki Y."/>
            <person name="Nishi S."/>
            <person name="Hori S."/>
            <person name="Arai W."/>
            <person name="Tsubouchi T."/>
            <person name="Morono Y."/>
            <person name="Uchiyama I."/>
            <person name="Ito T."/>
            <person name="Fujiyama A."/>
            <person name="Inagaki F."/>
            <person name="Takami H."/>
        </authorList>
    </citation>
    <scope>NUCLEOTIDE SEQUENCE</scope>
    <source>
        <strain evidence="1">Expedition CK06-06</strain>
    </source>
</reference>
<protein>
    <submittedName>
        <fullName evidence="1">Uncharacterized protein</fullName>
    </submittedName>
</protein>
<accession>X1GRW5</accession>
<sequence>WWAALYTRKHLDRFDIVQGRPTNIPAYLHLKEERDAYGIYDEWQFHDLWIETGKGTIYHHAYGYDRMRLTYVDKPYRIGPDRFAAIKNFPKWWTDNFSVGWEITPEEALAYSYTLHKDFIT</sequence>
<feature type="non-terminal residue" evidence="1">
    <location>
        <position position="1"/>
    </location>
</feature>
<dbReference type="EMBL" id="BARU01006705">
    <property type="protein sequence ID" value="GAH35758.1"/>
    <property type="molecule type" value="Genomic_DNA"/>
</dbReference>
<dbReference type="AlphaFoldDB" id="X1GRW5"/>
<organism evidence="1">
    <name type="scientific">marine sediment metagenome</name>
    <dbReference type="NCBI Taxonomy" id="412755"/>
    <lineage>
        <taxon>unclassified sequences</taxon>
        <taxon>metagenomes</taxon>
        <taxon>ecological metagenomes</taxon>
    </lineage>
</organism>